<dbReference type="PANTHER" id="PTHR33279">
    <property type="entry name" value="SULFUR CARRIER PROTEIN YEDF-RELATED"/>
    <property type="match status" value="1"/>
</dbReference>
<evidence type="ECO:0000259" key="2">
    <source>
        <dbReference type="PROSITE" id="PS01148"/>
    </source>
</evidence>
<sequence length="73" mass="8337">MADRVLDYSGLKCPYPILKLSAQYPQFKQGEIIEVIGDCPTFEKDIKAWCQKLGKPILNIEKQGNKLKVTIRI</sequence>
<name>A0A0U9HNM3_9BACT</name>
<evidence type="ECO:0000313" key="4">
    <source>
        <dbReference type="Proteomes" id="UP000054976"/>
    </source>
</evidence>
<dbReference type="OrthoDB" id="9797551at2"/>
<dbReference type="EMBL" id="BCNO01000001">
    <property type="protein sequence ID" value="GAQ94652.1"/>
    <property type="molecule type" value="Genomic_DNA"/>
</dbReference>
<comment type="caution">
    <text evidence="3">The sequence shown here is derived from an EMBL/GenBank/DDBJ whole genome shotgun (WGS) entry which is preliminary data.</text>
</comment>
<dbReference type="AlphaFoldDB" id="A0A0U9HNM3"/>
<dbReference type="SUPFAM" id="SSF64307">
    <property type="entry name" value="SirA-like"/>
    <property type="match status" value="1"/>
</dbReference>
<evidence type="ECO:0000313" key="3">
    <source>
        <dbReference type="EMBL" id="GAQ94652.1"/>
    </source>
</evidence>
<dbReference type="Gene3D" id="3.30.110.40">
    <property type="entry name" value="TusA-like domain"/>
    <property type="match status" value="1"/>
</dbReference>
<dbReference type="InterPro" id="IPR036868">
    <property type="entry name" value="TusA-like_sf"/>
</dbReference>
<dbReference type="Pfam" id="PF01206">
    <property type="entry name" value="TusA"/>
    <property type="match status" value="1"/>
</dbReference>
<reference evidence="4" key="1">
    <citation type="submission" date="2016-01" db="EMBL/GenBank/DDBJ databases">
        <title>Draft genome sequence of Thermodesulfovibrio aggregans strain TGE-P1.</title>
        <authorList>
            <person name="Sekiguchi Y."/>
            <person name="Ohashi A."/>
            <person name="Matsuura N."/>
            <person name="Tourlousse M.D."/>
        </authorList>
    </citation>
    <scope>NUCLEOTIDE SEQUENCE [LARGE SCALE GENOMIC DNA]</scope>
    <source>
        <strain evidence="4">TGE-P1</strain>
    </source>
</reference>
<protein>
    <submittedName>
        <fullName evidence="3">TusA-related sulfurtransferase</fullName>
    </submittedName>
</protein>
<keyword evidence="4" id="KW-1185">Reference proteome</keyword>
<organism evidence="3 4">
    <name type="scientific">Thermodesulfovibrio aggregans</name>
    <dbReference type="NCBI Taxonomy" id="86166"/>
    <lineage>
        <taxon>Bacteria</taxon>
        <taxon>Pseudomonadati</taxon>
        <taxon>Nitrospirota</taxon>
        <taxon>Thermodesulfovibrionia</taxon>
        <taxon>Thermodesulfovibrionales</taxon>
        <taxon>Thermodesulfovibrionaceae</taxon>
        <taxon>Thermodesulfovibrio</taxon>
    </lineage>
</organism>
<keyword evidence="3" id="KW-0808">Transferase</keyword>
<dbReference type="PANTHER" id="PTHR33279:SF6">
    <property type="entry name" value="SULFUR CARRIER PROTEIN YEDF-RELATED"/>
    <property type="match status" value="1"/>
</dbReference>
<dbReference type="PROSITE" id="PS01148">
    <property type="entry name" value="UPF0033"/>
    <property type="match status" value="1"/>
</dbReference>
<dbReference type="RefSeq" id="WP_059176082.1">
    <property type="nucleotide sequence ID" value="NZ_BCNO01000001.1"/>
</dbReference>
<gene>
    <name evidence="3" type="ORF">TAGGR_1837</name>
</gene>
<dbReference type="CDD" id="cd00291">
    <property type="entry name" value="SirA_YedF_YeeD"/>
    <property type="match status" value="1"/>
</dbReference>
<feature type="domain" description="UPF0033" evidence="2">
    <location>
        <begin position="6"/>
        <end position="30"/>
    </location>
</feature>
<accession>A0A0U9HNM3</accession>
<evidence type="ECO:0000256" key="1">
    <source>
        <dbReference type="ARBA" id="ARBA00008984"/>
    </source>
</evidence>
<dbReference type="GO" id="GO:0016740">
    <property type="term" value="F:transferase activity"/>
    <property type="evidence" value="ECO:0007669"/>
    <property type="project" value="UniProtKB-KW"/>
</dbReference>
<dbReference type="Proteomes" id="UP000054976">
    <property type="component" value="Unassembled WGS sequence"/>
</dbReference>
<dbReference type="STRING" id="86166.TAGGR_1837"/>
<proteinExistence type="inferred from homology"/>
<comment type="similarity">
    <text evidence="1">Belongs to the sulfur carrier protein TusA family.</text>
</comment>
<dbReference type="InterPro" id="IPR001455">
    <property type="entry name" value="TusA-like"/>
</dbReference>